<reference evidence="6 7" key="1">
    <citation type="submission" date="2023-09" db="EMBL/GenBank/DDBJ databases">
        <authorList>
            <person name="Rey-Velasco X."/>
        </authorList>
    </citation>
    <scope>NUCLEOTIDE SEQUENCE [LARGE SCALE GENOMIC DNA]</scope>
    <source>
        <strain evidence="6 7">F363</strain>
    </source>
</reference>
<organism evidence="6 7">
    <name type="scientific">Autumnicola tepida</name>
    <dbReference type="NCBI Taxonomy" id="3075595"/>
    <lineage>
        <taxon>Bacteria</taxon>
        <taxon>Pseudomonadati</taxon>
        <taxon>Bacteroidota</taxon>
        <taxon>Flavobacteriia</taxon>
        <taxon>Flavobacteriales</taxon>
        <taxon>Flavobacteriaceae</taxon>
        <taxon>Autumnicola</taxon>
    </lineage>
</organism>
<keyword evidence="7" id="KW-1185">Reference proteome</keyword>
<keyword evidence="2 5" id="KW-0812">Transmembrane</keyword>
<sequence length="175" mass="19433">MNIVDIILALILLYGTIRGFFRGLLAEVASLVGIVVGIYGAINFSHILSTFLEKHVDWDIQYVNLISFAITFFIIVFLISLAGRILTKIATFAALGIVNRLLGAGFGFLKVAFITSVIIMFFKSTNEEIDLIDEETLEESQLYHPVEVIAPALLPSILREARRRNIIEDGDATTE</sequence>
<keyword evidence="4 5" id="KW-0472">Membrane</keyword>
<evidence type="ECO:0000256" key="4">
    <source>
        <dbReference type="ARBA" id="ARBA00023136"/>
    </source>
</evidence>
<evidence type="ECO:0000313" key="7">
    <source>
        <dbReference type="Proteomes" id="UP001262889"/>
    </source>
</evidence>
<feature type="transmembrane region" description="Helical" evidence="5">
    <location>
        <begin position="60"/>
        <end position="81"/>
    </location>
</feature>
<gene>
    <name evidence="6" type="ORF">RM553_04015</name>
</gene>
<feature type="transmembrane region" description="Helical" evidence="5">
    <location>
        <begin position="6"/>
        <end position="21"/>
    </location>
</feature>
<dbReference type="PANTHER" id="PTHR37306">
    <property type="entry name" value="COLICIN V PRODUCTION PROTEIN"/>
    <property type="match status" value="1"/>
</dbReference>
<keyword evidence="3 5" id="KW-1133">Transmembrane helix</keyword>
<comment type="caution">
    <text evidence="6">The sequence shown here is derived from an EMBL/GenBank/DDBJ whole genome shotgun (WGS) entry which is preliminary data.</text>
</comment>
<evidence type="ECO:0000256" key="1">
    <source>
        <dbReference type="ARBA" id="ARBA00004141"/>
    </source>
</evidence>
<proteinExistence type="predicted"/>
<feature type="transmembrane region" description="Helical" evidence="5">
    <location>
        <begin position="28"/>
        <end position="48"/>
    </location>
</feature>
<accession>A0ABU3C6L5</accession>
<dbReference type="Proteomes" id="UP001262889">
    <property type="component" value="Unassembled WGS sequence"/>
</dbReference>
<evidence type="ECO:0000313" key="6">
    <source>
        <dbReference type="EMBL" id="MDT0641990.1"/>
    </source>
</evidence>
<dbReference type="Pfam" id="PF02674">
    <property type="entry name" value="Colicin_V"/>
    <property type="match status" value="1"/>
</dbReference>
<evidence type="ECO:0000256" key="2">
    <source>
        <dbReference type="ARBA" id="ARBA00022692"/>
    </source>
</evidence>
<protein>
    <submittedName>
        <fullName evidence="6">CvpA family protein</fullName>
    </submittedName>
</protein>
<comment type="subcellular location">
    <subcellularLocation>
        <location evidence="1">Membrane</location>
        <topology evidence="1">Multi-pass membrane protein</topology>
    </subcellularLocation>
</comment>
<evidence type="ECO:0000256" key="5">
    <source>
        <dbReference type="SAM" id="Phobius"/>
    </source>
</evidence>
<dbReference type="EMBL" id="JAVRHQ010000003">
    <property type="protein sequence ID" value="MDT0641990.1"/>
    <property type="molecule type" value="Genomic_DNA"/>
</dbReference>
<name>A0ABU3C6L5_9FLAO</name>
<dbReference type="RefSeq" id="WP_311533665.1">
    <property type="nucleotide sequence ID" value="NZ_JAVRHQ010000003.1"/>
</dbReference>
<dbReference type="PANTHER" id="PTHR37306:SF1">
    <property type="entry name" value="COLICIN V PRODUCTION PROTEIN"/>
    <property type="match status" value="1"/>
</dbReference>
<feature type="transmembrane region" description="Helical" evidence="5">
    <location>
        <begin position="101"/>
        <end position="122"/>
    </location>
</feature>
<dbReference type="InterPro" id="IPR003825">
    <property type="entry name" value="Colicin-V_CvpA"/>
</dbReference>
<evidence type="ECO:0000256" key="3">
    <source>
        <dbReference type="ARBA" id="ARBA00022989"/>
    </source>
</evidence>